<keyword evidence="2" id="KW-1185">Reference proteome</keyword>
<gene>
    <name evidence="1" type="ORF">PLOB_00025288</name>
</gene>
<comment type="caution">
    <text evidence="1">The sequence shown here is derived from an EMBL/GenBank/DDBJ whole genome shotgun (WGS) entry which is preliminary data.</text>
</comment>
<evidence type="ECO:0000313" key="1">
    <source>
        <dbReference type="EMBL" id="CAH3034781.1"/>
    </source>
</evidence>
<proteinExistence type="predicted"/>
<accession>A0ABN8MS79</accession>
<reference evidence="1 2" key="1">
    <citation type="submission" date="2022-05" db="EMBL/GenBank/DDBJ databases">
        <authorList>
            <consortium name="Genoscope - CEA"/>
            <person name="William W."/>
        </authorList>
    </citation>
    <scope>NUCLEOTIDE SEQUENCE [LARGE SCALE GENOMIC DNA]</scope>
</reference>
<sequence length="125" mass="15007">MECKGFLAKTASKLLDKTPINYRLVRNMFCLDPRLMASEKERCVNKMKRVLEILVEAHRLKDDECDEVINQFGQFLDECAGNPDFEDFDPKQKRVKVPRKKCLIERRQWIRLMCLRRRNRSLKIF</sequence>
<protein>
    <submittedName>
        <fullName evidence="1">Uncharacterized protein</fullName>
    </submittedName>
</protein>
<dbReference type="EMBL" id="CALNXK010000003">
    <property type="protein sequence ID" value="CAH3034781.1"/>
    <property type="molecule type" value="Genomic_DNA"/>
</dbReference>
<organism evidence="1 2">
    <name type="scientific">Porites lobata</name>
    <dbReference type="NCBI Taxonomy" id="104759"/>
    <lineage>
        <taxon>Eukaryota</taxon>
        <taxon>Metazoa</taxon>
        <taxon>Cnidaria</taxon>
        <taxon>Anthozoa</taxon>
        <taxon>Hexacorallia</taxon>
        <taxon>Scleractinia</taxon>
        <taxon>Fungiina</taxon>
        <taxon>Poritidae</taxon>
        <taxon>Porites</taxon>
    </lineage>
</organism>
<evidence type="ECO:0000313" key="2">
    <source>
        <dbReference type="Proteomes" id="UP001159405"/>
    </source>
</evidence>
<name>A0ABN8MS79_9CNID</name>
<dbReference type="Proteomes" id="UP001159405">
    <property type="component" value="Unassembled WGS sequence"/>
</dbReference>